<evidence type="ECO:0000313" key="7">
    <source>
        <dbReference type="Proteomes" id="UP000237153"/>
    </source>
</evidence>
<dbReference type="EMBL" id="PNIM01000009">
    <property type="protein sequence ID" value="PMB75658.1"/>
    <property type="molecule type" value="Genomic_DNA"/>
</dbReference>
<dbReference type="EMBL" id="DSFH01000043">
    <property type="protein sequence ID" value="HEW63993.1"/>
    <property type="molecule type" value="Genomic_DNA"/>
</dbReference>
<evidence type="ECO:0000256" key="2">
    <source>
        <dbReference type="SAM" id="Phobius"/>
    </source>
</evidence>
<dbReference type="Pfam" id="PF01558">
    <property type="entry name" value="POR"/>
    <property type="match status" value="1"/>
</dbReference>
<dbReference type="Proteomes" id="UP000886076">
    <property type="component" value="Unassembled WGS sequence"/>
</dbReference>
<dbReference type="AlphaFoldDB" id="A0A2J6N2T1"/>
<sequence>MKEYNIIISGVGGQGVITIANLIGLAAFKQGIKARVGEIHGLSQRFGSVFTHVRIGEDVYSSIVPLGRGDLLISLEAIETLRYLKYMKKDGLILMNTLMTEPFKTISVDPKIADINEIKKMMKSAFDGKILIINGNELTEKLKNSLLLNTAIIGIALTIPGFPLKEESIKASIEEMFDRKYVELNIRALEVGMNYGKEILSTQ</sequence>
<dbReference type="GO" id="GO:0016903">
    <property type="term" value="F:oxidoreductase activity, acting on the aldehyde or oxo group of donors"/>
    <property type="evidence" value="ECO:0007669"/>
    <property type="project" value="InterPro"/>
</dbReference>
<dbReference type="InterPro" id="IPR052198">
    <property type="entry name" value="IorB_Oxidoreductase"/>
</dbReference>
<dbReference type="Gene3D" id="3.40.920.10">
    <property type="entry name" value="Pyruvate-ferredoxin oxidoreductase, PFOR, domain III"/>
    <property type="match status" value="1"/>
</dbReference>
<dbReference type="OMA" id="RRIEMCE"/>
<keyword evidence="6" id="KW-0670">Pyruvate</keyword>
<comment type="caution">
    <text evidence="6">The sequence shown here is derived from an EMBL/GenBank/DDBJ whole genome shotgun (WGS) entry which is preliminary data.</text>
</comment>
<evidence type="ECO:0000313" key="6">
    <source>
        <dbReference type="EMBL" id="PMB75658.1"/>
    </source>
</evidence>
<feature type="domain" description="Pyruvate/ketoisovalerate oxidoreductase catalytic" evidence="3">
    <location>
        <begin position="12"/>
        <end position="193"/>
    </location>
</feature>
<proteinExistence type="predicted"/>
<dbReference type="Proteomes" id="UP000237153">
    <property type="component" value="Unassembled WGS sequence"/>
</dbReference>
<keyword evidence="2" id="KW-0472">Membrane</keyword>
<dbReference type="EMBL" id="JADEZV010000003">
    <property type="protein sequence ID" value="MBE9391436.1"/>
    <property type="molecule type" value="Genomic_DNA"/>
</dbReference>
<keyword evidence="1" id="KW-0560">Oxidoreductase</keyword>
<dbReference type="PANTHER" id="PTHR43854">
    <property type="entry name" value="INDOLEPYRUVATE OXIDOREDUCTASE SUBUNIT IORB"/>
    <property type="match status" value="1"/>
</dbReference>
<evidence type="ECO:0000256" key="1">
    <source>
        <dbReference type="ARBA" id="ARBA00023002"/>
    </source>
</evidence>
<gene>
    <name evidence="6" type="ORF">C0188_02370</name>
    <name evidence="4" type="ORF">ENO39_02915</name>
    <name evidence="5" type="ORF">IOK49_05035</name>
</gene>
<evidence type="ECO:0000313" key="4">
    <source>
        <dbReference type="EMBL" id="HEW63993.1"/>
    </source>
</evidence>
<feature type="transmembrane region" description="Helical" evidence="2">
    <location>
        <begin position="6"/>
        <end position="28"/>
    </location>
</feature>
<name>A0A2J6N2T1_9CREN</name>
<organism evidence="6 7">
    <name type="scientific">Fervidicoccus fontis</name>
    <dbReference type="NCBI Taxonomy" id="683846"/>
    <lineage>
        <taxon>Archaea</taxon>
        <taxon>Thermoproteota</taxon>
        <taxon>Thermoprotei</taxon>
        <taxon>Fervidicoccales</taxon>
        <taxon>Fervidicoccaceae</taxon>
        <taxon>Fervidicoccus</taxon>
    </lineage>
</organism>
<dbReference type="InterPro" id="IPR019752">
    <property type="entry name" value="Pyrv/ketoisovalerate_OxRed_cat"/>
</dbReference>
<dbReference type="RefSeq" id="WP_014558159.1">
    <property type="nucleotide sequence ID" value="NZ_DSFH01000043.1"/>
</dbReference>
<protein>
    <submittedName>
        <fullName evidence="4">Indolepyruvate ferredoxin oxidoreductase subunit beta</fullName>
    </submittedName>
    <submittedName>
        <fullName evidence="6">Indolepyruvate oxidoreductase subunit beta</fullName>
    </submittedName>
</protein>
<dbReference type="PANTHER" id="PTHR43854:SF1">
    <property type="entry name" value="INDOLEPYRUVATE OXIDOREDUCTASE SUBUNIT IORB"/>
    <property type="match status" value="1"/>
</dbReference>
<reference evidence="5" key="3">
    <citation type="submission" date="2020-10" db="EMBL/GenBank/DDBJ databases">
        <title>Fervidococcus fontis strain 3639Fd - the first crenarchaeon capable of growth on lipids.</title>
        <authorList>
            <person name="Kochetkova T.V."/>
            <person name="Elcheninov A.G."/>
            <person name="Toschakov S.V."/>
            <person name="Kublanov I.V."/>
        </authorList>
    </citation>
    <scope>NUCLEOTIDE SEQUENCE</scope>
    <source>
        <strain evidence="5">3639Fd</strain>
    </source>
</reference>
<keyword evidence="2" id="KW-0812">Transmembrane</keyword>
<dbReference type="GeneID" id="12450114"/>
<evidence type="ECO:0000259" key="3">
    <source>
        <dbReference type="Pfam" id="PF01558"/>
    </source>
</evidence>
<keyword evidence="2" id="KW-1133">Transmembrane helix</keyword>
<accession>A0A2J6N2T1</accession>
<dbReference type="SUPFAM" id="SSF53323">
    <property type="entry name" value="Pyruvate-ferredoxin oxidoreductase, PFOR, domain III"/>
    <property type="match status" value="1"/>
</dbReference>
<dbReference type="InterPro" id="IPR002869">
    <property type="entry name" value="Pyrv_flavodox_OxRed_cen"/>
</dbReference>
<dbReference type="Proteomes" id="UP000652307">
    <property type="component" value="Unassembled WGS sequence"/>
</dbReference>
<reference evidence="6 7" key="1">
    <citation type="submission" date="2018-01" db="EMBL/GenBank/DDBJ databases">
        <title>Metagenomic assembled genomes from two thermal pools in the Uzon Caldera, Kamchatka, Russia.</title>
        <authorList>
            <person name="Wilkins L."/>
            <person name="Ettinger C."/>
        </authorList>
    </citation>
    <scope>NUCLEOTIDE SEQUENCE [LARGE SCALE GENOMIC DNA]</scope>
    <source>
        <strain evidence="6">ZAV-06</strain>
    </source>
</reference>
<evidence type="ECO:0000313" key="5">
    <source>
        <dbReference type="EMBL" id="MBE9391436.1"/>
    </source>
</evidence>
<reference evidence="4" key="2">
    <citation type="journal article" date="2020" name="mSystems">
        <title>Genome- and Community-Level Interaction Insights into Carbon Utilization and Element Cycling Functions of Hydrothermarchaeota in Hydrothermal Sediment.</title>
        <authorList>
            <person name="Zhou Z."/>
            <person name="Liu Y."/>
            <person name="Xu W."/>
            <person name="Pan J."/>
            <person name="Luo Z.H."/>
            <person name="Li M."/>
        </authorList>
    </citation>
    <scope>NUCLEOTIDE SEQUENCE [LARGE SCALE GENOMIC DNA]</scope>
    <source>
        <strain evidence="4">SpSt-1261</strain>
    </source>
</reference>